<evidence type="ECO:0000256" key="2">
    <source>
        <dbReference type="ARBA" id="ARBA00022679"/>
    </source>
</evidence>
<dbReference type="GO" id="GO:0032259">
    <property type="term" value="P:methylation"/>
    <property type="evidence" value="ECO:0007669"/>
    <property type="project" value="UniProtKB-KW"/>
</dbReference>
<dbReference type="PANTHER" id="PTHR43167">
    <property type="entry name" value="PUTATIVE (AFU_ORTHOLOGUE AFUA_6G01830)-RELATED"/>
    <property type="match status" value="1"/>
</dbReference>
<keyword evidence="3" id="KW-0949">S-adenosyl-L-methionine</keyword>
<dbReference type="Gene3D" id="3.40.50.150">
    <property type="entry name" value="Vaccinia Virus protein VP39"/>
    <property type="match status" value="1"/>
</dbReference>
<dbReference type="AlphaFoldDB" id="A0A1E2V6M6"/>
<keyword evidence="5" id="KW-1185">Reference proteome</keyword>
<protein>
    <submittedName>
        <fullName evidence="4">Methyltransferase</fullName>
    </submittedName>
</protein>
<comment type="caution">
    <text evidence="4">The sequence shown here is derived from an EMBL/GenBank/DDBJ whole genome shotgun (WGS) entry which is preliminary data.</text>
</comment>
<keyword evidence="2 4" id="KW-0808">Transferase</keyword>
<dbReference type="GO" id="GO:0008171">
    <property type="term" value="F:O-methyltransferase activity"/>
    <property type="evidence" value="ECO:0007669"/>
    <property type="project" value="InterPro"/>
</dbReference>
<dbReference type="RefSeq" id="WP_068997042.1">
    <property type="nucleotide sequence ID" value="NZ_MDTQ01000001.1"/>
</dbReference>
<dbReference type="InterPro" id="IPR002935">
    <property type="entry name" value="SAM_O-MeTrfase"/>
</dbReference>
<dbReference type="OrthoDB" id="9799672at2"/>
<accession>A0A1E2V6M6</accession>
<evidence type="ECO:0000256" key="3">
    <source>
        <dbReference type="ARBA" id="ARBA00022691"/>
    </source>
</evidence>
<dbReference type="Pfam" id="PF01596">
    <property type="entry name" value="Methyltransf_3"/>
    <property type="match status" value="1"/>
</dbReference>
<dbReference type="EMBL" id="MDTQ01000001">
    <property type="protein sequence ID" value="ODC02649.1"/>
    <property type="molecule type" value="Genomic_DNA"/>
</dbReference>
<dbReference type="Proteomes" id="UP000094291">
    <property type="component" value="Unassembled WGS sequence"/>
</dbReference>
<evidence type="ECO:0000313" key="5">
    <source>
        <dbReference type="Proteomes" id="UP000094291"/>
    </source>
</evidence>
<evidence type="ECO:0000313" key="4">
    <source>
        <dbReference type="EMBL" id="ODC02649.1"/>
    </source>
</evidence>
<dbReference type="SUPFAM" id="SSF53335">
    <property type="entry name" value="S-adenosyl-L-methionine-dependent methyltransferases"/>
    <property type="match status" value="1"/>
</dbReference>
<keyword evidence="1 4" id="KW-0489">Methyltransferase</keyword>
<dbReference type="CDD" id="cd02440">
    <property type="entry name" value="AdoMet_MTases"/>
    <property type="match status" value="1"/>
</dbReference>
<reference evidence="4 5" key="1">
    <citation type="submission" date="2016-08" db="EMBL/GenBank/DDBJ databases">
        <authorList>
            <person name="Seilhamer J.J."/>
        </authorList>
    </citation>
    <scope>NUCLEOTIDE SEQUENCE [LARGE SCALE GENOMIC DNA]</scope>
    <source>
        <strain evidence="4 5">PH27A</strain>
    </source>
</reference>
<dbReference type="PANTHER" id="PTHR43167:SF1">
    <property type="entry name" value="PUTATIVE (AFU_ORTHOLOGUE AFUA_6G01830)-RELATED"/>
    <property type="match status" value="1"/>
</dbReference>
<gene>
    <name evidence="4" type="ORF">BFW38_02910</name>
</gene>
<organism evidence="4 5">
    <name type="scientific">Terasakiispira papahanaumokuakeensis</name>
    <dbReference type="NCBI Taxonomy" id="197479"/>
    <lineage>
        <taxon>Bacteria</taxon>
        <taxon>Pseudomonadati</taxon>
        <taxon>Pseudomonadota</taxon>
        <taxon>Gammaproteobacteria</taxon>
        <taxon>Oceanospirillales</taxon>
        <taxon>Terasakiispira</taxon>
    </lineage>
</organism>
<name>A0A1E2V6M6_9GAMM</name>
<dbReference type="STRING" id="197479.BFW38_02910"/>
<evidence type="ECO:0000256" key="1">
    <source>
        <dbReference type="ARBA" id="ARBA00022603"/>
    </source>
</evidence>
<dbReference type="InterPro" id="IPR029063">
    <property type="entry name" value="SAM-dependent_MTases_sf"/>
</dbReference>
<dbReference type="PROSITE" id="PS51682">
    <property type="entry name" value="SAM_OMT_I"/>
    <property type="match status" value="1"/>
</dbReference>
<proteinExistence type="predicted"/>
<sequence>MGALDALLTQLEVLGEQNDAQQTQHSEKYLNITRDTGAFLSVLVKSIQAQTILEVGTSNGYSTLWLVSALPDHGRVTTIEHSSRKAQEARAHFEQVGLSERIELLEGDALEQLHQLQGLFDLVFLDADRGQYLAMADAVWARLKPGGLLVCDNAISHQQQLAPFREWVQARTDTSEALVPVGKGELMVYKALT</sequence>